<keyword evidence="4" id="KW-1185">Reference proteome</keyword>
<dbReference type="InterPro" id="IPR018389">
    <property type="entry name" value="DctP_fam"/>
</dbReference>
<dbReference type="Gene3D" id="3.40.190.170">
    <property type="entry name" value="Bacterial extracellular solute-binding protein, family 7"/>
    <property type="match status" value="1"/>
</dbReference>
<protein>
    <submittedName>
        <fullName evidence="3">TRAP-type C4-dicarboxylate transport system, substrate-binding protein</fullName>
    </submittedName>
</protein>
<evidence type="ECO:0000313" key="3">
    <source>
        <dbReference type="EMBL" id="SDE36845.1"/>
    </source>
</evidence>
<dbReference type="EMBL" id="FNAQ01000009">
    <property type="protein sequence ID" value="SDE36845.1"/>
    <property type="molecule type" value="Genomic_DNA"/>
</dbReference>
<feature type="chain" id="PRO_5017221777" evidence="2">
    <location>
        <begin position="23"/>
        <end position="336"/>
    </location>
</feature>
<dbReference type="Pfam" id="PF03480">
    <property type="entry name" value="DctP"/>
    <property type="match status" value="1"/>
</dbReference>
<evidence type="ECO:0000313" key="4">
    <source>
        <dbReference type="Proteomes" id="UP000243205"/>
    </source>
</evidence>
<dbReference type="STRING" id="57664.SAMN05661003_10931"/>
<sequence>MRKTLLWFGLTLTLLQPLAVLAATEIKIATVAPEGSDWMVRMRQSAERIAQRSQGRVNLKFYGGGVMGNEASVLRKMRVGQLQGGAFTSGGLARIHKDLQLYGLPLLARSAAEMACLRAVLDEELQQRLEQCGYIGFGFASGGFACLFSGQPIERVEQLAGLKLWVPEGDQISYAVLQALGLAPVTLPLSDVMTGLQTGLLDVVATSPLGALAFQWYSQVNCMTEMPLAYVYAALVIDKRTIERLTAEDRQLLRDELEAVYRAIDGQAVADNEAALQVLVQQGLQRVTPAAGELERWSAVATEVSDRLADNGQLSPELYCKARARLQQCRQQVPAQ</sequence>
<dbReference type="InterPro" id="IPR038404">
    <property type="entry name" value="TRAP_DctP_sf"/>
</dbReference>
<dbReference type="CDD" id="cd13670">
    <property type="entry name" value="PBP2_TRAP_Tp0957_like"/>
    <property type="match status" value="1"/>
</dbReference>
<dbReference type="Proteomes" id="UP000243205">
    <property type="component" value="Unassembled WGS sequence"/>
</dbReference>
<proteinExistence type="predicted"/>
<keyword evidence="1 2" id="KW-0732">Signal</keyword>
<feature type="signal peptide" evidence="2">
    <location>
        <begin position="1"/>
        <end position="22"/>
    </location>
</feature>
<dbReference type="PANTHER" id="PTHR33376">
    <property type="match status" value="1"/>
</dbReference>
<accession>A0A1G7CEL1</accession>
<dbReference type="RefSeq" id="WP_092078571.1">
    <property type="nucleotide sequence ID" value="NZ_FNAQ01000009.1"/>
</dbReference>
<gene>
    <name evidence="3" type="ORF">SAMN05661003_10931</name>
</gene>
<dbReference type="OrthoDB" id="9794826at2"/>
<evidence type="ECO:0000256" key="2">
    <source>
        <dbReference type="SAM" id="SignalP"/>
    </source>
</evidence>
<dbReference type="PANTHER" id="PTHR33376:SF5">
    <property type="entry name" value="EXTRACYTOPLASMIC SOLUTE RECEPTOR PROTEIN"/>
    <property type="match status" value="1"/>
</dbReference>
<dbReference type="NCBIfam" id="NF037995">
    <property type="entry name" value="TRAP_S1"/>
    <property type="match status" value="1"/>
</dbReference>
<organism evidence="3 4">
    <name type="scientific">Desulfuromonas thiophila</name>
    <dbReference type="NCBI Taxonomy" id="57664"/>
    <lineage>
        <taxon>Bacteria</taxon>
        <taxon>Pseudomonadati</taxon>
        <taxon>Thermodesulfobacteriota</taxon>
        <taxon>Desulfuromonadia</taxon>
        <taxon>Desulfuromonadales</taxon>
        <taxon>Desulfuromonadaceae</taxon>
        <taxon>Desulfuromonas</taxon>
    </lineage>
</organism>
<name>A0A1G7CEL1_9BACT</name>
<evidence type="ECO:0000256" key="1">
    <source>
        <dbReference type="ARBA" id="ARBA00022729"/>
    </source>
</evidence>
<reference evidence="4" key="1">
    <citation type="submission" date="2016-10" db="EMBL/GenBank/DDBJ databases">
        <authorList>
            <person name="Varghese N."/>
            <person name="Submissions S."/>
        </authorList>
    </citation>
    <scope>NUCLEOTIDE SEQUENCE [LARGE SCALE GENOMIC DNA]</scope>
    <source>
        <strain evidence="4">DSM 8987</strain>
    </source>
</reference>
<dbReference type="AlphaFoldDB" id="A0A1G7CEL1"/>
<dbReference type="GO" id="GO:0055085">
    <property type="term" value="P:transmembrane transport"/>
    <property type="evidence" value="ECO:0007669"/>
    <property type="project" value="InterPro"/>
</dbReference>